<keyword evidence="2" id="KW-1185">Reference proteome</keyword>
<gene>
    <name evidence="1" type="ORF">Dpoa569_0001336</name>
</gene>
<dbReference type="Proteomes" id="UP000320591">
    <property type="component" value="Chromosome"/>
</dbReference>
<dbReference type="EMBL" id="CP042220">
    <property type="protein sequence ID" value="QDX29555.1"/>
    <property type="molecule type" value="Genomic_DNA"/>
</dbReference>
<proteinExistence type="predicted"/>
<evidence type="ECO:0000313" key="2">
    <source>
        <dbReference type="Proteomes" id="UP000320591"/>
    </source>
</evidence>
<name>A0A5B8HI24_9GAMM</name>
<dbReference type="AlphaFoldDB" id="A0A5B8HI24"/>
<dbReference type="OrthoDB" id="7281890at2"/>
<evidence type="ECO:0000313" key="1">
    <source>
        <dbReference type="EMBL" id="QDX29555.1"/>
    </source>
</evidence>
<reference evidence="1 2" key="1">
    <citation type="journal article" date="2019" name="Environ. Microbiol.">
        <title>The phytopathogenic nature of Dickeya aquatica 174/2 and the dynamic early evolution of Dickeya pathogenicity.</title>
        <authorList>
            <person name="Duprey A."/>
            <person name="Taib N."/>
            <person name="Leonard S."/>
            <person name="Garin T."/>
            <person name="Flandrois J.P."/>
            <person name="Nasser W."/>
            <person name="Brochier-Armanet C."/>
            <person name="Reverchon S."/>
        </authorList>
    </citation>
    <scope>NUCLEOTIDE SEQUENCE [LARGE SCALE GENOMIC DNA]</scope>
    <source>
        <strain evidence="1 2">NCPPB 569</strain>
    </source>
</reference>
<organism evidence="1 2">
    <name type="scientific">Dickeya poaceiphila</name>
    <dbReference type="NCBI Taxonomy" id="568768"/>
    <lineage>
        <taxon>Bacteria</taxon>
        <taxon>Pseudomonadati</taxon>
        <taxon>Pseudomonadota</taxon>
        <taxon>Gammaproteobacteria</taxon>
        <taxon>Enterobacterales</taxon>
        <taxon>Pectobacteriaceae</taxon>
        <taxon>Dickeya</taxon>
    </lineage>
</organism>
<accession>A0A5B8HI24</accession>
<dbReference type="KEGG" id="dic:Dpoa569_0001336"/>
<protein>
    <submittedName>
        <fullName evidence="1">Uncharacterized protein</fullName>
    </submittedName>
</protein>
<dbReference type="STRING" id="568768.GCA_000406125_02521"/>
<dbReference type="RefSeq" id="WP_042871469.1">
    <property type="nucleotide sequence ID" value="NZ_CM001975.1"/>
</dbReference>
<sequence length="155" mass="17069">MARKTLTFKVEAKNRDEGKTFLITEMPARQIEEWAIRVVSALMAANVEVPQPVYSAIQKLSAGAPENEADNELYNAVLVSGMAALAKFALTALGKIPFAESRPLMDELMSCIQFQATPTTTIPLDDSHIEEMSTRFRLKTEVLKLHVGFLSAVAN</sequence>